<evidence type="ECO:0000256" key="1">
    <source>
        <dbReference type="ARBA" id="ARBA00022490"/>
    </source>
</evidence>
<feature type="binding site" evidence="9">
    <location>
        <position position="17"/>
    </location>
    <ligand>
        <name>ATP</name>
        <dbReference type="ChEBI" id="CHEBI:30616"/>
    </ligand>
</feature>
<name>A0A378NSJ1_9FIRM</name>
<evidence type="ECO:0000256" key="3">
    <source>
        <dbReference type="ARBA" id="ARBA00022695"/>
    </source>
</evidence>
<evidence type="ECO:0000256" key="6">
    <source>
        <dbReference type="ARBA" id="ARBA00022842"/>
    </source>
</evidence>
<keyword evidence="5 9" id="KW-0067">ATP-binding</keyword>
<dbReference type="RefSeq" id="WP_018999172.1">
    <property type="nucleotide sequence ID" value="NZ_UGPP01000001.1"/>
</dbReference>
<dbReference type="PANTHER" id="PTHR21342:SF1">
    <property type="entry name" value="PHOSPHOPANTETHEINE ADENYLYLTRANSFERASE"/>
    <property type="match status" value="1"/>
</dbReference>
<dbReference type="GO" id="GO:0004595">
    <property type="term" value="F:pantetheine-phosphate adenylyltransferase activity"/>
    <property type="evidence" value="ECO:0007669"/>
    <property type="project" value="UniProtKB-UniRule"/>
</dbReference>
<evidence type="ECO:0000256" key="4">
    <source>
        <dbReference type="ARBA" id="ARBA00022741"/>
    </source>
</evidence>
<comment type="function">
    <text evidence="9">Reversibly transfers an adenylyl group from ATP to 4'-phosphopantetheine, yielding dephospho-CoA (dPCoA) and pyrophosphate.</text>
</comment>
<dbReference type="InterPro" id="IPR004821">
    <property type="entry name" value="Cyt_trans-like"/>
</dbReference>
<dbReference type="STRING" id="1122216.GCA_000423385_00173"/>
<keyword evidence="4 9" id="KW-0547">Nucleotide-binding</keyword>
<dbReference type="InterPro" id="IPR001980">
    <property type="entry name" value="PPAT"/>
</dbReference>
<dbReference type="UniPathway" id="UPA00241">
    <property type="reaction ID" value="UER00355"/>
</dbReference>
<comment type="similarity">
    <text evidence="9">Belongs to the bacterial CoaD family.</text>
</comment>
<evidence type="ECO:0000256" key="7">
    <source>
        <dbReference type="ARBA" id="ARBA00022993"/>
    </source>
</evidence>
<evidence type="ECO:0000256" key="8">
    <source>
        <dbReference type="ARBA" id="ARBA00029346"/>
    </source>
</evidence>
<feature type="domain" description="Cytidyltransferase-like" evidence="10">
    <location>
        <begin position="5"/>
        <end position="133"/>
    </location>
</feature>
<comment type="cofactor">
    <cofactor evidence="9">
        <name>Mg(2+)</name>
        <dbReference type="ChEBI" id="CHEBI:18420"/>
    </cofactor>
</comment>
<dbReference type="CDD" id="cd02163">
    <property type="entry name" value="PPAT"/>
    <property type="match status" value="1"/>
</dbReference>
<dbReference type="InterPro" id="IPR014729">
    <property type="entry name" value="Rossmann-like_a/b/a_fold"/>
</dbReference>
<comment type="catalytic activity">
    <reaction evidence="8 9">
        <text>(R)-4'-phosphopantetheine + ATP + H(+) = 3'-dephospho-CoA + diphosphate</text>
        <dbReference type="Rhea" id="RHEA:19801"/>
        <dbReference type="ChEBI" id="CHEBI:15378"/>
        <dbReference type="ChEBI" id="CHEBI:30616"/>
        <dbReference type="ChEBI" id="CHEBI:33019"/>
        <dbReference type="ChEBI" id="CHEBI:57328"/>
        <dbReference type="ChEBI" id="CHEBI:61723"/>
        <dbReference type="EC" id="2.7.7.3"/>
    </reaction>
</comment>
<keyword evidence="3 9" id="KW-0548">Nucleotidyltransferase</keyword>
<evidence type="ECO:0000259" key="10">
    <source>
        <dbReference type="Pfam" id="PF01467"/>
    </source>
</evidence>
<evidence type="ECO:0000313" key="12">
    <source>
        <dbReference type="Proteomes" id="UP000255234"/>
    </source>
</evidence>
<dbReference type="EC" id="2.7.7.3" evidence="9"/>
<dbReference type="PRINTS" id="PR01020">
    <property type="entry name" value="LPSBIOSNTHSS"/>
</dbReference>
<dbReference type="GO" id="GO:0015937">
    <property type="term" value="P:coenzyme A biosynthetic process"/>
    <property type="evidence" value="ECO:0007669"/>
    <property type="project" value="UniProtKB-UniRule"/>
</dbReference>
<comment type="subcellular location">
    <subcellularLocation>
        <location evidence="9">Cytoplasm</location>
    </subcellularLocation>
</comment>
<feature type="binding site" evidence="9">
    <location>
        <begin position="88"/>
        <end position="90"/>
    </location>
    <ligand>
        <name>ATP</name>
        <dbReference type="ChEBI" id="CHEBI:30616"/>
    </ligand>
</feature>
<feature type="binding site" evidence="9">
    <location>
        <position position="41"/>
    </location>
    <ligand>
        <name>substrate</name>
    </ligand>
</feature>
<reference evidence="11 12" key="1">
    <citation type="submission" date="2018-06" db="EMBL/GenBank/DDBJ databases">
        <authorList>
            <consortium name="Pathogen Informatics"/>
            <person name="Doyle S."/>
        </authorList>
    </citation>
    <scope>NUCLEOTIDE SEQUENCE [LARGE SCALE GENOMIC DNA]</scope>
    <source>
        <strain evidence="11 12">NCTC10571</strain>
    </source>
</reference>
<keyword evidence="7 9" id="KW-0173">Coenzyme A biosynthesis</keyword>
<keyword evidence="2 9" id="KW-0808">Transferase</keyword>
<feature type="binding site" evidence="9">
    <location>
        <position position="87"/>
    </location>
    <ligand>
        <name>substrate</name>
    </ligand>
</feature>
<proteinExistence type="inferred from homology"/>
<feature type="binding site" evidence="9">
    <location>
        <position position="98"/>
    </location>
    <ligand>
        <name>ATP</name>
        <dbReference type="ChEBI" id="CHEBI:30616"/>
    </ligand>
</feature>
<dbReference type="SUPFAM" id="SSF52374">
    <property type="entry name" value="Nucleotidylyl transferase"/>
    <property type="match status" value="1"/>
</dbReference>
<dbReference type="Proteomes" id="UP000255234">
    <property type="component" value="Unassembled WGS sequence"/>
</dbReference>
<evidence type="ECO:0000256" key="2">
    <source>
        <dbReference type="ARBA" id="ARBA00022679"/>
    </source>
</evidence>
<keyword evidence="1 9" id="KW-0963">Cytoplasm</keyword>
<feature type="binding site" evidence="9">
    <location>
        <begin position="9"/>
        <end position="10"/>
    </location>
    <ligand>
        <name>ATP</name>
        <dbReference type="ChEBI" id="CHEBI:30616"/>
    </ligand>
</feature>
<comment type="pathway">
    <text evidence="9">Cofactor biosynthesis; coenzyme A biosynthesis; CoA from (R)-pantothenate: step 4/5.</text>
</comment>
<organism evidence="11 12">
    <name type="scientific">Megamonas hypermegale</name>
    <dbReference type="NCBI Taxonomy" id="158847"/>
    <lineage>
        <taxon>Bacteria</taxon>
        <taxon>Bacillati</taxon>
        <taxon>Bacillota</taxon>
        <taxon>Negativicutes</taxon>
        <taxon>Selenomonadales</taxon>
        <taxon>Selenomonadaceae</taxon>
        <taxon>Megamonas</taxon>
    </lineage>
</organism>
<dbReference type="HAMAP" id="MF_00151">
    <property type="entry name" value="PPAT_bact"/>
    <property type="match status" value="1"/>
</dbReference>
<dbReference type="Gene3D" id="3.40.50.620">
    <property type="entry name" value="HUPs"/>
    <property type="match status" value="1"/>
</dbReference>
<evidence type="ECO:0000256" key="5">
    <source>
        <dbReference type="ARBA" id="ARBA00022840"/>
    </source>
</evidence>
<gene>
    <name evidence="9 11" type="primary">coaD</name>
    <name evidence="11" type="ORF">NCTC10571_00779</name>
</gene>
<dbReference type="Pfam" id="PF01467">
    <property type="entry name" value="CTP_transf_like"/>
    <property type="match status" value="1"/>
</dbReference>
<dbReference type="AlphaFoldDB" id="A0A378NSJ1"/>
<dbReference type="NCBIfam" id="TIGR00125">
    <property type="entry name" value="cyt_tran_rel"/>
    <property type="match status" value="1"/>
</dbReference>
<dbReference type="GO" id="GO:0005524">
    <property type="term" value="F:ATP binding"/>
    <property type="evidence" value="ECO:0007669"/>
    <property type="project" value="UniProtKB-KW"/>
</dbReference>
<dbReference type="NCBIfam" id="TIGR01510">
    <property type="entry name" value="coaD_prev_kdtB"/>
    <property type="match status" value="1"/>
</dbReference>
<feature type="binding site" evidence="9">
    <location>
        <begin position="123"/>
        <end position="129"/>
    </location>
    <ligand>
        <name>ATP</name>
        <dbReference type="ChEBI" id="CHEBI:30616"/>
    </ligand>
</feature>
<accession>A0A378NSJ1</accession>
<evidence type="ECO:0000256" key="9">
    <source>
        <dbReference type="HAMAP-Rule" id="MF_00151"/>
    </source>
</evidence>
<feature type="site" description="Transition state stabilizer" evidence="9">
    <location>
        <position position="17"/>
    </location>
</feature>
<protein>
    <recommendedName>
        <fullName evidence="9">Phosphopantetheine adenylyltransferase</fullName>
        <ecNumber evidence="9">2.7.7.3</ecNumber>
    </recommendedName>
    <alternativeName>
        <fullName evidence="9">Dephospho-CoA pyrophosphorylase</fullName>
    </alternativeName>
    <alternativeName>
        <fullName evidence="9">Pantetheine-phosphate adenylyltransferase</fullName>
        <shortName evidence="9">PPAT</shortName>
    </alternativeName>
</protein>
<dbReference type="EMBL" id="UGPP01000001">
    <property type="protein sequence ID" value="STY70639.1"/>
    <property type="molecule type" value="Genomic_DNA"/>
</dbReference>
<comment type="subunit">
    <text evidence="9">Homohexamer.</text>
</comment>
<keyword evidence="6 9" id="KW-0460">Magnesium</keyword>
<feature type="binding site" evidence="9">
    <location>
        <position position="9"/>
    </location>
    <ligand>
        <name>substrate</name>
    </ligand>
</feature>
<sequence length="164" mass="18432">MTIAICPGSFDPVTNGHIDIFERASKMFDEVIVGVFNNINKKPLFTVEERVALLKQATAHIPNVKVDCFAGLLADYAHQKNAHVIVRGLRDANDFLYEFPRAMLIKNMAPDIENIFLTTDNKYYHVSSSAIRELAQFGGDITHLVPHCVELAIHEKIKRVPTSK</sequence>
<dbReference type="GO" id="GO:0005737">
    <property type="term" value="C:cytoplasm"/>
    <property type="evidence" value="ECO:0007669"/>
    <property type="project" value="UniProtKB-SubCell"/>
</dbReference>
<feature type="binding site" evidence="9">
    <location>
        <position position="73"/>
    </location>
    <ligand>
        <name>substrate</name>
    </ligand>
</feature>
<evidence type="ECO:0000313" key="11">
    <source>
        <dbReference type="EMBL" id="STY70639.1"/>
    </source>
</evidence>
<dbReference type="PANTHER" id="PTHR21342">
    <property type="entry name" value="PHOSPHOPANTETHEINE ADENYLYLTRANSFERASE"/>
    <property type="match status" value="1"/>
</dbReference>